<feature type="domain" description="PIN" evidence="1">
    <location>
        <begin position="5"/>
        <end position="124"/>
    </location>
</feature>
<evidence type="ECO:0000313" key="2">
    <source>
        <dbReference type="EMBL" id="STZ56434.1"/>
    </source>
</evidence>
<dbReference type="SUPFAM" id="SSF88723">
    <property type="entry name" value="PIN domain-like"/>
    <property type="match status" value="1"/>
</dbReference>
<gene>
    <name evidence="2" type="ORF">NCTC10359_01048</name>
</gene>
<evidence type="ECO:0000259" key="1">
    <source>
        <dbReference type="Pfam" id="PF01850"/>
    </source>
</evidence>
<evidence type="ECO:0000313" key="3">
    <source>
        <dbReference type="Proteomes" id="UP000254437"/>
    </source>
</evidence>
<name>A0A378T7N5_MORLA</name>
<protein>
    <submittedName>
        <fullName evidence="2">Predicted nucleic-acid-binding protein, contains PIN domain</fullName>
    </submittedName>
</protein>
<dbReference type="Gene3D" id="3.40.50.1010">
    <property type="entry name" value="5'-nuclease"/>
    <property type="match status" value="1"/>
</dbReference>
<accession>A0A378T7N5</accession>
<organism evidence="2 3">
    <name type="scientific">Moraxella lacunata</name>
    <dbReference type="NCBI Taxonomy" id="477"/>
    <lineage>
        <taxon>Bacteria</taxon>
        <taxon>Pseudomonadati</taxon>
        <taxon>Pseudomonadota</taxon>
        <taxon>Gammaproteobacteria</taxon>
        <taxon>Moraxellales</taxon>
        <taxon>Moraxellaceae</taxon>
        <taxon>Moraxella</taxon>
    </lineage>
</organism>
<sequence length="137" mass="15923">MTDIYIIDTNVLMRYLLKDDDEQFLIAKSYLTSPSIQLYLPIQAICEMVWIMKKKLKFPSSYIVQILEGILSQPNIDFDKEIIDFAMPFLKQNGDFADGVIAYCTSQIHQSTLLTFDKKLHKICQKFNVLHIPLKSK</sequence>
<dbReference type="AlphaFoldDB" id="A0A378T7N5"/>
<dbReference type="PANTHER" id="PTHR39664:SF2">
    <property type="entry name" value="NUCLEIC ACID-BINDING PROTEIN, CONTAINING PIN DOMAIN-RELATED"/>
    <property type="match status" value="1"/>
</dbReference>
<dbReference type="InterPro" id="IPR029060">
    <property type="entry name" value="PIN-like_dom_sf"/>
</dbReference>
<dbReference type="Pfam" id="PF01850">
    <property type="entry name" value="PIN"/>
    <property type="match status" value="1"/>
</dbReference>
<dbReference type="RefSeq" id="WP_115006161.1">
    <property type="nucleotide sequence ID" value="NZ_UGQU01000001.1"/>
</dbReference>
<dbReference type="InterPro" id="IPR002716">
    <property type="entry name" value="PIN_dom"/>
</dbReference>
<proteinExistence type="predicted"/>
<reference evidence="2 3" key="1">
    <citation type="submission" date="2018-06" db="EMBL/GenBank/DDBJ databases">
        <authorList>
            <consortium name="Pathogen Informatics"/>
            <person name="Doyle S."/>
        </authorList>
    </citation>
    <scope>NUCLEOTIDE SEQUENCE [LARGE SCALE GENOMIC DNA]</scope>
    <source>
        <strain evidence="2 3">NCTC10359</strain>
    </source>
</reference>
<dbReference type="CDD" id="cd18683">
    <property type="entry name" value="PIN_VapC-like"/>
    <property type="match status" value="1"/>
</dbReference>
<dbReference type="Proteomes" id="UP000254437">
    <property type="component" value="Unassembled WGS sequence"/>
</dbReference>
<dbReference type="EMBL" id="UGQU01000001">
    <property type="protein sequence ID" value="STZ56434.1"/>
    <property type="molecule type" value="Genomic_DNA"/>
</dbReference>
<dbReference type="PANTHER" id="PTHR39664">
    <property type="match status" value="1"/>
</dbReference>